<name>A0A9D5DDI7_9LILI</name>
<protein>
    <recommendedName>
        <fullName evidence="4">RING-type E3 ubiquitin transferase</fullName>
        <ecNumber evidence="4">2.3.2.27</ecNumber>
    </recommendedName>
</protein>
<evidence type="ECO:0000256" key="1">
    <source>
        <dbReference type="ARBA" id="ARBA00000900"/>
    </source>
</evidence>
<keyword evidence="7" id="KW-0479">Metal-binding</keyword>
<dbReference type="PANTHER" id="PTHR46279:SF9">
    <property type="entry name" value="OS01G0116300 PROTEIN"/>
    <property type="match status" value="1"/>
</dbReference>
<dbReference type="OrthoDB" id="10263346at2759"/>
<comment type="pathway">
    <text evidence="3">Protein modification; protein ubiquitination.</text>
</comment>
<evidence type="ECO:0000256" key="15">
    <source>
        <dbReference type="SAM" id="Phobius"/>
    </source>
</evidence>
<evidence type="ECO:0000256" key="6">
    <source>
        <dbReference type="ARBA" id="ARBA00022692"/>
    </source>
</evidence>
<reference evidence="18" key="2">
    <citation type="journal article" date="2022" name="Hortic Res">
        <title>The genome of Dioscorea zingiberensis sheds light on the biosynthesis, origin and evolution of the medicinally important diosgenin saponins.</title>
        <authorList>
            <person name="Li Y."/>
            <person name="Tan C."/>
            <person name="Li Z."/>
            <person name="Guo J."/>
            <person name="Li S."/>
            <person name="Chen X."/>
            <person name="Wang C."/>
            <person name="Dai X."/>
            <person name="Yang H."/>
            <person name="Song W."/>
            <person name="Hou L."/>
            <person name="Xu J."/>
            <person name="Tong Z."/>
            <person name="Xu A."/>
            <person name="Yuan X."/>
            <person name="Wang W."/>
            <person name="Yang Q."/>
            <person name="Chen L."/>
            <person name="Sun Z."/>
            <person name="Wang K."/>
            <person name="Pan B."/>
            <person name="Chen J."/>
            <person name="Bao Y."/>
            <person name="Liu F."/>
            <person name="Qi X."/>
            <person name="Gang D.R."/>
            <person name="Wen J."/>
            <person name="Li J."/>
        </authorList>
    </citation>
    <scope>NUCLEOTIDE SEQUENCE</scope>
    <source>
        <strain evidence="18">Dzin_1.0</strain>
    </source>
</reference>
<dbReference type="AlphaFoldDB" id="A0A9D5DDI7"/>
<feature type="chain" id="PRO_5039587215" description="RING-type E3 ubiquitin transferase" evidence="16">
    <location>
        <begin position="19"/>
        <end position="361"/>
    </location>
</feature>
<dbReference type="InterPro" id="IPR010920">
    <property type="entry name" value="LSM_dom_sf"/>
</dbReference>
<reference evidence="18" key="1">
    <citation type="submission" date="2021-03" db="EMBL/GenBank/DDBJ databases">
        <authorList>
            <person name="Li Z."/>
            <person name="Yang C."/>
        </authorList>
    </citation>
    <scope>NUCLEOTIDE SEQUENCE</scope>
    <source>
        <strain evidence="18">Dzin_1.0</strain>
        <tissue evidence="18">Leaf</tissue>
    </source>
</reference>
<sequence>MDTAPLFFILFFSALVSAKEPCTPSCGDVNISYPFHLKGDPSYCGNSDPNYELTCNSRNQTFLNLFSLDYKVNQISYHSDVCRVDVTDVTMPVNDTCRLPTHSLPASKLKTSPYYGYHSYECIVNCTKEVNNNCMYSPVPCLSRNNTFIYIVPDYSVRCLVSSCSFLATGPTGYFDDLCKFELTARKFSLGSVGCRPINKKSFHLTARMFGKCLESSWKMFFDDIRRTYWWPYHLTVIRERLPQIVLGIELNFLTCLSNNRTSIKNFNLFFGFSIAAVVLIQIVKLLIVLQVLGRTLWNHAMATGPGFESLVDQTISVITNDGRNIVGILKGFDQATNIILDESHERVYSTKDIFLLVLFS</sequence>
<evidence type="ECO:0000256" key="14">
    <source>
        <dbReference type="ARBA" id="ARBA00024209"/>
    </source>
</evidence>
<accession>A0A9D5DDI7</accession>
<dbReference type="GO" id="GO:0003723">
    <property type="term" value="F:RNA binding"/>
    <property type="evidence" value="ECO:0007669"/>
    <property type="project" value="InterPro"/>
</dbReference>
<evidence type="ECO:0000256" key="8">
    <source>
        <dbReference type="ARBA" id="ARBA00022729"/>
    </source>
</evidence>
<dbReference type="GO" id="GO:0046540">
    <property type="term" value="C:U4/U6 x U5 tri-snRNP complex"/>
    <property type="evidence" value="ECO:0007669"/>
    <property type="project" value="InterPro"/>
</dbReference>
<dbReference type="GO" id="GO:0008270">
    <property type="term" value="F:zinc ion binding"/>
    <property type="evidence" value="ECO:0007669"/>
    <property type="project" value="UniProtKB-KW"/>
</dbReference>
<dbReference type="PROSITE" id="PS52002">
    <property type="entry name" value="SM"/>
    <property type="match status" value="1"/>
</dbReference>
<evidence type="ECO:0000256" key="11">
    <source>
        <dbReference type="ARBA" id="ARBA00022833"/>
    </source>
</evidence>
<evidence type="ECO:0000256" key="3">
    <source>
        <dbReference type="ARBA" id="ARBA00004906"/>
    </source>
</evidence>
<evidence type="ECO:0000313" key="19">
    <source>
        <dbReference type="Proteomes" id="UP001085076"/>
    </source>
</evidence>
<evidence type="ECO:0000313" key="18">
    <source>
        <dbReference type="EMBL" id="KAJ0989123.1"/>
    </source>
</evidence>
<evidence type="ECO:0000256" key="12">
    <source>
        <dbReference type="ARBA" id="ARBA00022989"/>
    </source>
</evidence>
<evidence type="ECO:0000256" key="4">
    <source>
        <dbReference type="ARBA" id="ARBA00012483"/>
    </source>
</evidence>
<keyword evidence="13 15" id="KW-0472">Membrane</keyword>
<dbReference type="CDD" id="cd01727">
    <property type="entry name" value="LSm8"/>
    <property type="match status" value="1"/>
</dbReference>
<dbReference type="Proteomes" id="UP001085076">
    <property type="component" value="Miscellaneous, Linkage group lg01"/>
</dbReference>
<dbReference type="Gene3D" id="2.30.30.100">
    <property type="match status" value="1"/>
</dbReference>
<comment type="subcellular location">
    <subcellularLocation>
        <location evidence="2">Membrane</location>
        <topology evidence="2">Single-pass membrane protein</topology>
    </subcellularLocation>
</comment>
<dbReference type="EMBL" id="JAGGNH010000001">
    <property type="protein sequence ID" value="KAJ0989123.1"/>
    <property type="molecule type" value="Genomic_DNA"/>
</dbReference>
<keyword evidence="5" id="KW-0808">Transferase</keyword>
<feature type="domain" description="Sm" evidence="17">
    <location>
        <begin position="303"/>
        <end position="361"/>
    </location>
</feature>
<gene>
    <name evidence="18" type="ORF">J5N97_007479</name>
</gene>
<dbReference type="SMART" id="SM00651">
    <property type="entry name" value="Sm"/>
    <property type="match status" value="1"/>
</dbReference>
<evidence type="ECO:0000256" key="16">
    <source>
        <dbReference type="SAM" id="SignalP"/>
    </source>
</evidence>
<keyword evidence="19" id="KW-1185">Reference proteome</keyword>
<evidence type="ECO:0000256" key="5">
    <source>
        <dbReference type="ARBA" id="ARBA00022679"/>
    </source>
</evidence>
<organism evidence="18 19">
    <name type="scientific">Dioscorea zingiberensis</name>
    <dbReference type="NCBI Taxonomy" id="325984"/>
    <lineage>
        <taxon>Eukaryota</taxon>
        <taxon>Viridiplantae</taxon>
        <taxon>Streptophyta</taxon>
        <taxon>Embryophyta</taxon>
        <taxon>Tracheophyta</taxon>
        <taxon>Spermatophyta</taxon>
        <taxon>Magnoliopsida</taxon>
        <taxon>Liliopsida</taxon>
        <taxon>Dioscoreales</taxon>
        <taxon>Dioscoreaceae</taxon>
        <taxon>Dioscorea</taxon>
    </lineage>
</organism>
<dbReference type="GO" id="GO:0016020">
    <property type="term" value="C:membrane"/>
    <property type="evidence" value="ECO:0007669"/>
    <property type="project" value="UniProtKB-SubCell"/>
</dbReference>
<dbReference type="PANTHER" id="PTHR46279">
    <property type="entry name" value="RING/U-BOX SUPERFAMILY PROTEIN"/>
    <property type="match status" value="1"/>
</dbReference>
<dbReference type="SUPFAM" id="SSF50182">
    <property type="entry name" value="Sm-like ribonucleoproteins"/>
    <property type="match status" value="1"/>
</dbReference>
<dbReference type="InterPro" id="IPR034103">
    <property type="entry name" value="Lsm8"/>
</dbReference>
<dbReference type="GO" id="GO:0030247">
    <property type="term" value="F:polysaccharide binding"/>
    <property type="evidence" value="ECO:0007669"/>
    <property type="project" value="InterPro"/>
</dbReference>
<keyword evidence="6 15" id="KW-0812">Transmembrane</keyword>
<dbReference type="InterPro" id="IPR001163">
    <property type="entry name" value="Sm_dom_euk/arc"/>
</dbReference>
<dbReference type="InterPro" id="IPR047575">
    <property type="entry name" value="Sm"/>
</dbReference>
<evidence type="ECO:0000256" key="13">
    <source>
        <dbReference type="ARBA" id="ARBA00023136"/>
    </source>
</evidence>
<dbReference type="Pfam" id="PF01423">
    <property type="entry name" value="LSM"/>
    <property type="match status" value="1"/>
</dbReference>
<keyword evidence="10" id="KW-0833">Ubl conjugation pathway</keyword>
<evidence type="ECO:0000259" key="17">
    <source>
        <dbReference type="PROSITE" id="PS52002"/>
    </source>
</evidence>
<feature type="transmembrane region" description="Helical" evidence="15">
    <location>
        <begin position="269"/>
        <end position="293"/>
    </location>
</feature>
<dbReference type="GO" id="GO:0000398">
    <property type="term" value="P:mRNA splicing, via spliceosome"/>
    <property type="evidence" value="ECO:0007669"/>
    <property type="project" value="InterPro"/>
</dbReference>
<evidence type="ECO:0000256" key="7">
    <source>
        <dbReference type="ARBA" id="ARBA00022723"/>
    </source>
</evidence>
<evidence type="ECO:0000256" key="9">
    <source>
        <dbReference type="ARBA" id="ARBA00022771"/>
    </source>
</evidence>
<feature type="signal peptide" evidence="16">
    <location>
        <begin position="1"/>
        <end position="18"/>
    </location>
</feature>
<dbReference type="GO" id="GO:0061630">
    <property type="term" value="F:ubiquitin protein ligase activity"/>
    <property type="evidence" value="ECO:0007669"/>
    <property type="project" value="UniProtKB-EC"/>
</dbReference>
<comment type="catalytic activity">
    <reaction evidence="1">
        <text>S-ubiquitinyl-[E2 ubiquitin-conjugating enzyme]-L-cysteine + [acceptor protein]-L-lysine = [E2 ubiquitin-conjugating enzyme]-L-cysteine + N(6)-ubiquitinyl-[acceptor protein]-L-lysine.</text>
        <dbReference type="EC" id="2.3.2.27"/>
    </reaction>
</comment>
<dbReference type="EC" id="2.3.2.27" evidence="4"/>
<dbReference type="GO" id="GO:0005688">
    <property type="term" value="C:U6 snRNP"/>
    <property type="evidence" value="ECO:0007669"/>
    <property type="project" value="InterPro"/>
</dbReference>
<proteinExistence type="inferred from homology"/>
<dbReference type="Pfam" id="PF13947">
    <property type="entry name" value="GUB_WAK_bind"/>
    <property type="match status" value="1"/>
</dbReference>
<keyword evidence="8 16" id="KW-0732">Signal</keyword>
<comment type="similarity">
    <text evidence="14">Belongs to the RING-type zinc finger family. ATL subfamily.</text>
</comment>
<keyword evidence="11" id="KW-0862">Zinc</keyword>
<keyword evidence="12 15" id="KW-1133">Transmembrane helix</keyword>
<evidence type="ECO:0000256" key="2">
    <source>
        <dbReference type="ARBA" id="ARBA00004167"/>
    </source>
</evidence>
<dbReference type="InterPro" id="IPR046948">
    <property type="entry name" value="ATL20-22-like"/>
</dbReference>
<comment type="caution">
    <text evidence="18">The sequence shown here is derived from an EMBL/GenBank/DDBJ whole genome shotgun (WGS) entry which is preliminary data.</text>
</comment>
<evidence type="ECO:0000256" key="10">
    <source>
        <dbReference type="ARBA" id="ARBA00022786"/>
    </source>
</evidence>
<keyword evidence="9" id="KW-0863">Zinc-finger</keyword>
<dbReference type="InterPro" id="IPR025287">
    <property type="entry name" value="WAK_GUB"/>
</dbReference>